<evidence type="ECO:0000256" key="5">
    <source>
        <dbReference type="ARBA" id="ARBA00023136"/>
    </source>
</evidence>
<proteinExistence type="predicted"/>
<name>A0ABP0NL62_9DINO</name>
<dbReference type="Pfam" id="PF01545">
    <property type="entry name" value="Cation_efflux"/>
    <property type="match status" value="1"/>
</dbReference>
<dbReference type="InterPro" id="IPR058533">
    <property type="entry name" value="Cation_efflux_TM"/>
</dbReference>
<sequence>SNRTAHNVHLRVHLCRCADPPHSPIRPLAWGLLPLAPMRCHRSSLRATSFLLHRGSTTTKPPTGRPGSVGLRRPPLIALSRGRASGAHHDPHPHHTHRHHGHEEDGHRSVRGHAHSEHHGPRHGHSHSHGHGHSHSHGEGHDPHVHLLGGCHDQSHAVDLAEMKGEAMRVTLLGLGCNLFLGGLQLISGSYCHSAALTSDAWHTLTDSFADLITLGVVQLTLRPPGPSFPFGRGKMDSLAALGVSGIMATTGVSTMRFSGQTLAEALALGMEEMGNDHGGHSHSHGHLHSHGADSLFEDGRVNQIAVGACLLTIASKEGLYRITRRAAERLNSSVLLANAWHHRSDAMSSGMVLIGVLCRVFVHSAFDPMAGAVMSSIILRISWGIGRRAIAELLDMQLPPTDLTLFKDSLKDALQKAAPRLQLASLHGRRAGPEVHLVAALTPASQGAVSALTAAELMQLDKSLLSELHLGGHRTVRSLRLEFRDV</sequence>
<evidence type="ECO:0000256" key="1">
    <source>
        <dbReference type="ARBA" id="ARBA00004141"/>
    </source>
</evidence>
<evidence type="ECO:0000256" key="4">
    <source>
        <dbReference type="ARBA" id="ARBA00022989"/>
    </source>
</evidence>
<keyword evidence="2" id="KW-0813">Transport</keyword>
<dbReference type="PANTHER" id="PTHR43840">
    <property type="entry name" value="MITOCHONDRIAL METAL TRANSPORTER 1-RELATED"/>
    <property type="match status" value="1"/>
</dbReference>
<feature type="compositionally biased region" description="Basic and acidic residues" evidence="6">
    <location>
        <begin position="101"/>
        <end position="119"/>
    </location>
</feature>
<feature type="compositionally biased region" description="Basic residues" evidence="6">
    <location>
        <begin position="91"/>
        <end position="100"/>
    </location>
</feature>
<protein>
    <recommendedName>
        <fullName evidence="7">Cation efflux protein transmembrane domain-containing protein</fullName>
    </recommendedName>
</protein>
<accession>A0ABP0NL62</accession>
<feature type="compositionally biased region" description="Basic residues" evidence="6">
    <location>
        <begin position="120"/>
        <end position="135"/>
    </location>
</feature>
<feature type="region of interest" description="Disordered" evidence="6">
    <location>
        <begin position="52"/>
        <end position="146"/>
    </location>
</feature>
<organism evidence="8 9">
    <name type="scientific">Durusdinium trenchii</name>
    <dbReference type="NCBI Taxonomy" id="1381693"/>
    <lineage>
        <taxon>Eukaryota</taxon>
        <taxon>Sar</taxon>
        <taxon>Alveolata</taxon>
        <taxon>Dinophyceae</taxon>
        <taxon>Suessiales</taxon>
        <taxon>Symbiodiniaceae</taxon>
        <taxon>Durusdinium</taxon>
    </lineage>
</organism>
<evidence type="ECO:0000256" key="2">
    <source>
        <dbReference type="ARBA" id="ARBA00022448"/>
    </source>
</evidence>
<dbReference type="PANTHER" id="PTHR43840:SF15">
    <property type="entry name" value="MITOCHONDRIAL METAL TRANSPORTER 1-RELATED"/>
    <property type="match status" value="1"/>
</dbReference>
<evidence type="ECO:0000313" key="8">
    <source>
        <dbReference type="EMBL" id="CAK9063170.1"/>
    </source>
</evidence>
<keyword evidence="3" id="KW-0812">Transmembrane</keyword>
<keyword evidence="4" id="KW-1133">Transmembrane helix</keyword>
<dbReference type="InterPro" id="IPR050291">
    <property type="entry name" value="CDF_Transporter"/>
</dbReference>
<comment type="subcellular location">
    <subcellularLocation>
        <location evidence="1">Membrane</location>
        <topology evidence="1">Multi-pass membrane protein</topology>
    </subcellularLocation>
</comment>
<keyword evidence="5" id="KW-0472">Membrane</keyword>
<dbReference type="Proteomes" id="UP001642484">
    <property type="component" value="Unassembled WGS sequence"/>
</dbReference>
<gene>
    <name evidence="8" type="ORF">CCMP2556_LOCUS31063</name>
</gene>
<comment type="caution">
    <text evidence="8">The sequence shown here is derived from an EMBL/GenBank/DDBJ whole genome shotgun (WGS) entry which is preliminary data.</text>
</comment>
<dbReference type="InterPro" id="IPR027469">
    <property type="entry name" value="Cation_efflux_TMD_sf"/>
</dbReference>
<evidence type="ECO:0000256" key="6">
    <source>
        <dbReference type="SAM" id="MobiDB-lite"/>
    </source>
</evidence>
<reference evidence="8 9" key="1">
    <citation type="submission" date="2024-02" db="EMBL/GenBank/DDBJ databases">
        <authorList>
            <person name="Chen Y."/>
            <person name="Shah S."/>
            <person name="Dougan E. K."/>
            <person name="Thang M."/>
            <person name="Chan C."/>
        </authorList>
    </citation>
    <scope>NUCLEOTIDE SEQUENCE [LARGE SCALE GENOMIC DNA]</scope>
</reference>
<dbReference type="Gene3D" id="1.20.1510.10">
    <property type="entry name" value="Cation efflux protein transmembrane domain"/>
    <property type="match status" value="1"/>
</dbReference>
<dbReference type="EMBL" id="CAXAMN010021762">
    <property type="protein sequence ID" value="CAK9063170.1"/>
    <property type="molecule type" value="Genomic_DNA"/>
</dbReference>
<feature type="compositionally biased region" description="Basic and acidic residues" evidence="6">
    <location>
        <begin position="136"/>
        <end position="145"/>
    </location>
</feature>
<evidence type="ECO:0000313" key="9">
    <source>
        <dbReference type="Proteomes" id="UP001642484"/>
    </source>
</evidence>
<evidence type="ECO:0000259" key="7">
    <source>
        <dbReference type="Pfam" id="PF01545"/>
    </source>
</evidence>
<feature type="domain" description="Cation efflux protein transmembrane" evidence="7">
    <location>
        <begin position="173"/>
        <end position="395"/>
    </location>
</feature>
<dbReference type="SUPFAM" id="SSF161111">
    <property type="entry name" value="Cation efflux protein transmembrane domain-like"/>
    <property type="match status" value="1"/>
</dbReference>
<feature type="non-terminal residue" evidence="8">
    <location>
        <position position="1"/>
    </location>
</feature>
<evidence type="ECO:0000256" key="3">
    <source>
        <dbReference type="ARBA" id="ARBA00022692"/>
    </source>
</evidence>
<keyword evidence="9" id="KW-1185">Reference proteome</keyword>